<keyword evidence="5 6" id="KW-0687">Ribonucleoprotein</keyword>
<evidence type="ECO:0000256" key="6">
    <source>
        <dbReference type="HAMAP-Rule" id="MF_01369"/>
    </source>
</evidence>
<evidence type="ECO:0000313" key="8">
    <source>
        <dbReference type="Proteomes" id="UP000279422"/>
    </source>
</evidence>
<evidence type="ECO:0000256" key="5">
    <source>
        <dbReference type="ARBA" id="ARBA00023274"/>
    </source>
</evidence>
<keyword evidence="2 6" id="KW-0699">rRNA-binding</keyword>
<organism evidence="7 8">
    <name type="scientific">Aerophobetes bacterium</name>
    <dbReference type="NCBI Taxonomy" id="2030807"/>
    <lineage>
        <taxon>Bacteria</taxon>
        <taxon>Candidatus Aerophobota</taxon>
    </lineage>
</organism>
<dbReference type="GO" id="GO:1990904">
    <property type="term" value="C:ribonucleoprotein complex"/>
    <property type="evidence" value="ECO:0007669"/>
    <property type="project" value="UniProtKB-KW"/>
</dbReference>
<comment type="function">
    <text evidence="6">One of the early assembly proteins it binds 23S rRNA. One of the proteins that surrounds the polypeptide exit tunnel on the outside of the ribosome. Forms the main docking site for trigger factor binding to the ribosome.</text>
</comment>
<name>A0A497E7I4_UNCAE</name>
<gene>
    <name evidence="6 7" type="primary">rplW</name>
    <name evidence="7" type="ORF">DRJ00_01290</name>
</gene>
<keyword evidence="3 6" id="KW-0694">RNA-binding</keyword>
<dbReference type="InterPro" id="IPR012678">
    <property type="entry name" value="Ribosomal_uL23/eL15/eS24_sf"/>
</dbReference>
<dbReference type="PANTHER" id="PTHR11620">
    <property type="entry name" value="60S RIBOSOMAL PROTEIN L23A"/>
    <property type="match status" value="1"/>
</dbReference>
<dbReference type="GO" id="GO:0019843">
    <property type="term" value="F:rRNA binding"/>
    <property type="evidence" value="ECO:0007669"/>
    <property type="project" value="UniProtKB-UniRule"/>
</dbReference>
<reference evidence="7 8" key="1">
    <citation type="submission" date="2018-06" db="EMBL/GenBank/DDBJ databases">
        <title>Extensive metabolic versatility and redundancy in microbially diverse, dynamic hydrothermal sediments.</title>
        <authorList>
            <person name="Dombrowski N."/>
            <person name="Teske A."/>
            <person name="Baker B.J."/>
        </authorList>
    </citation>
    <scope>NUCLEOTIDE SEQUENCE [LARGE SCALE GENOMIC DNA]</scope>
    <source>
        <strain evidence="7">B47_G16</strain>
    </source>
</reference>
<keyword evidence="4 6" id="KW-0689">Ribosomal protein</keyword>
<dbReference type="AlphaFoldDB" id="A0A497E7I4"/>
<dbReference type="HAMAP" id="MF_01369_B">
    <property type="entry name" value="Ribosomal_uL23_B"/>
    <property type="match status" value="1"/>
</dbReference>
<dbReference type="NCBIfam" id="NF004363">
    <property type="entry name" value="PRK05738.2-4"/>
    <property type="match status" value="1"/>
</dbReference>
<dbReference type="SUPFAM" id="SSF54189">
    <property type="entry name" value="Ribosomal proteins S24e, L23 and L15e"/>
    <property type="match status" value="1"/>
</dbReference>
<dbReference type="Proteomes" id="UP000279422">
    <property type="component" value="Unassembled WGS sequence"/>
</dbReference>
<sequence length="96" mass="11236">MNKLPQDIILEPVVSEKSTHLLKENKYVFKVPLKATKIEIRKAVEEMFKVRVEKVRTIRVKGKKKRWRGRVVGKTPDWKKAIVKLREGDTIEELGV</sequence>
<dbReference type="InterPro" id="IPR013025">
    <property type="entry name" value="Ribosomal_uL23-like"/>
</dbReference>
<evidence type="ECO:0000256" key="3">
    <source>
        <dbReference type="ARBA" id="ARBA00022884"/>
    </source>
</evidence>
<dbReference type="InterPro" id="IPR012677">
    <property type="entry name" value="Nucleotide-bd_a/b_plait_sf"/>
</dbReference>
<dbReference type="GO" id="GO:0003735">
    <property type="term" value="F:structural constituent of ribosome"/>
    <property type="evidence" value="ECO:0007669"/>
    <property type="project" value="InterPro"/>
</dbReference>
<accession>A0A497E7I4</accession>
<evidence type="ECO:0000313" key="7">
    <source>
        <dbReference type="EMBL" id="RLE10522.1"/>
    </source>
</evidence>
<dbReference type="Gene3D" id="3.30.70.330">
    <property type="match status" value="1"/>
</dbReference>
<dbReference type="GO" id="GO:0006412">
    <property type="term" value="P:translation"/>
    <property type="evidence" value="ECO:0007669"/>
    <property type="project" value="UniProtKB-UniRule"/>
</dbReference>
<protein>
    <recommendedName>
        <fullName evidence="6">Large ribosomal subunit protein uL23</fullName>
    </recommendedName>
</protein>
<evidence type="ECO:0000256" key="1">
    <source>
        <dbReference type="ARBA" id="ARBA00006700"/>
    </source>
</evidence>
<dbReference type="EMBL" id="QMPZ01000007">
    <property type="protein sequence ID" value="RLE10522.1"/>
    <property type="molecule type" value="Genomic_DNA"/>
</dbReference>
<comment type="caution">
    <text evidence="7">The sequence shown here is derived from an EMBL/GenBank/DDBJ whole genome shotgun (WGS) entry which is preliminary data.</text>
</comment>
<dbReference type="Pfam" id="PF00276">
    <property type="entry name" value="Ribosomal_L23"/>
    <property type="match status" value="1"/>
</dbReference>
<dbReference type="FunFam" id="3.30.70.330:FF:000001">
    <property type="entry name" value="50S ribosomal protein L23"/>
    <property type="match status" value="1"/>
</dbReference>
<comment type="similarity">
    <text evidence="1 6">Belongs to the universal ribosomal protein uL23 family.</text>
</comment>
<dbReference type="GO" id="GO:0005840">
    <property type="term" value="C:ribosome"/>
    <property type="evidence" value="ECO:0007669"/>
    <property type="project" value="UniProtKB-KW"/>
</dbReference>
<comment type="subunit">
    <text evidence="6">Part of the 50S ribosomal subunit. Contacts protein L29, and trigger factor when it is bound to the ribosome.</text>
</comment>
<evidence type="ECO:0000256" key="4">
    <source>
        <dbReference type="ARBA" id="ARBA00022980"/>
    </source>
</evidence>
<proteinExistence type="inferred from homology"/>
<dbReference type="NCBIfam" id="NF004359">
    <property type="entry name" value="PRK05738.1-3"/>
    <property type="match status" value="1"/>
</dbReference>
<evidence type="ECO:0000256" key="2">
    <source>
        <dbReference type="ARBA" id="ARBA00022730"/>
    </source>
</evidence>